<dbReference type="InterPro" id="IPR002146">
    <property type="entry name" value="ATP_synth_b/b'su_bac/chlpt"/>
</dbReference>
<keyword evidence="8 12" id="KW-0472">Membrane</keyword>
<evidence type="ECO:0000256" key="6">
    <source>
        <dbReference type="ARBA" id="ARBA00022989"/>
    </source>
</evidence>
<comment type="subunit">
    <text evidence="12">F-type ATPases have 2 components, F(1) - the catalytic core - and F(0) - the membrane proton channel. F(1) has five subunits: alpha(3), beta(3), gamma(1), delta(1), epsilon(1). F(0) has four main subunits: a(1), b(1), b'(1) and c(10-14). The alpha and beta chains form an alternating ring which encloses part of the gamma chain. F(1) is attached to F(0) by a central stalk formed by the gamma and epsilon chains, while a peripheral stalk is formed by the delta, b and b' chains.</text>
</comment>
<dbReference type="InterPro" id="IPR034679">
    <property type="entry name" value="ATP_synth_b"/>
</dbReference>
<keyword evidence="2 12" id="KW-0813">Transport</keyword>
<evidence type="ECO:0000256" key="10">
    <source>
        <dbReference type="ARBA" id="ARBA00025198"/>
    </source>
</evidence>
<comment type="subcellular location">
    <subcellularLocation>
        <location evidence="12">Cellular thylakoid membrane</location>
        <topology evidence="12">Single-pass membrane protein</topology>
    </subcellularLocation>
    <subcellularLocation>
        <location evidence="11">Endomembrane system</location>
        <topology evidence="11">Single-pass membrane protein</topology>
    </subcellularLocation>
</comment>
<reference evidence="15 16" key="1">
    <citation type="submission" date="2020-10" db="EMBL/GenBank/DDBJ databases">
        <authorList>
            <person name="Castelo-Branco R."/>
            <person name="Eusebio N."/>
            <person name="Adriana R."/>
            <person name="Vieira A."/>
            <person name="Brugerolle De Fraissinette N."/>
            <person name="Rezende De Castro R."/>
            <person name="Schneider M.P."/>
            <person name="Vasconcelos V."/>
            <person name="Leao P.N."/>
        </authorList>
    </citation>
    <scope>NUCLEOTIDE SEQUENCE [LARGE SCALE GENOMIC DNA]</scope>
    <source>
        <strain evidence="15 16">LEGE 06226</strain>
    </source>
</reference>
<comment type="function">
    <text evidence="12">Component of the F(0) channel, it forms part of the peripheral stalk, linking F(1) to F(0). The b'-subunit is a diverged and duplicated form of b found in plants and photosynthetic bacteria.</text>
</comment>
<evidence type="ECO:0000256" key="1">
    <source>
        <dbReference type="ARBA" id="ARBA00005513"/>
    </source>
</evidence>
<evidence type="ECO:0000256" key="2">
    <source>
        <dbReference type="ARBA" id="ARBA00022448"/>
    </source>
</evidence>
<evidence type="ECO:0000256" key="5">
    <source>
        <dbReference type="ARBA" id="ARBA00022781"/>
    </source>
</evidence>
<dbReference type="EMBL" id="JADEWU010000004">
    <property type="protein sequence ID" value="MBE9142191.1"/>
    <property type="molecule type" value="Genomic_DNA"/>
</dbReference>
<evidence type="ECO:0000313" key="16">
    <source>
        <dbReference type="Proteomes" id="UP000640725"/>
    </source>
</evidence>
<proteinExistence type="inferred from homology"/>
<keyword evidence="3 12" id="KW-0138">CF(0)</keyword>
<evidence type="ECO:0000256" key="7">
    <source>
        <dbReference type="ARBA" id="ARBA00023065"/>
    </source>
</evidence>
<keyword evidence="4 12" id="KW-0812">Transmembrane</keyword>
<evidence type="ECO:0000256" key="13">
    <source>
        <dbReference type="RuleBase" id="RU003848"/>
    </source>
</evidence>
<evidence type="ECO:0000256" key="14">
    <source>
        <dbReference type="SAM" id="Coils"/>
    </source>
</evidence>
<evidence type="ECO:0000256" key="3">
    <source>
        <dbReference type="ARBA" id="ARBA00022547"/>
    </source>
</evidence>
<accession>A0ABR9U6V5</accession>
<dbReference type="Proteomes" id="UP000640725">
    <property type="component" value="Unassembled WGS sequence"/>
</dbReference>
<dbReference type="NCBIfam" id="NF005607">
    <property type="entry name" value="PRK07353.1"/>
    <property type="match status" value="1"/>
</dbReference>
<comment type="similarity">
    <text evidence="1 12 13">Belongs to the ATPase B chain family.</text>
</comment>
<organism evidence="15 16">
    <name type="scientific">Planktothrix mougeotii LEGE 06226</name>
    <dbReference type="NCBI Taxonomy" id="1828728"/>
    <lineage>
        <taxon>Bacteria</taxon>
        <taxon>Bacillati</taxon>
        <taxon>Cyanobacteriota</taxon>
        <taxon>Cyanophyceae</taxon>
        <taxon>Oscillatoriophycideae</taxon>
        <taxon>Oscillatoriales</taxon>
        <taxon>Microcoleaceae</taxon>
        <taxon>Planktothrix</taxon>
    </lineage>
</organism>
<comment type="caution">
    <text evidence="15">The sequence shown here is derived from an EMBL/GenBank/DDBJ whole genome shotgun (WGS) entry which is preliminary data.</text>
</comment>
<dbReference type="Pfam" id="PF00430">
    <property type="entry name" value="ATP-synt_B"/>
    <property type="match status" value="1"/>
</dbReference>
<dbReference type="InterPro" id="IPR050059">
    <property type="entry name" value="ATP_synthase_B_chain"/>
</dbReference>
<dbReference type="HAMAP" id="MF_01399">
    <property type="entry name" value="ATP_synth_bprime"/>
    <property type="match status" value="1"/>
</dbReference>
<comment type="function">
    <text evidence="10 12">F(1)F(0) ATP synthase produces ATP from ADP in the presence of a proton or sodium gradient. F-type ATPases consist of two structural domains, F(1) containing the extramembraneous catalytic core and F(0) containing the membrane proton channel, linked together by a central stalk and a peripheral stalk. During catalysis, ATP synthesis in the catalytic domain of F(1) is coupled via a rotary mechanism of the central stalk subunits to proton translocation.</text>
</comment>
<dbReference type="PANTHER" id="PTHR33445">
    <property type="entry name" value="ATP SYNTHASE SUBUNIT B', CHLOROPLASTIC"/>
    <property type="match status" value="1"/>
</dbReference>
<feature type="transmembrane region" description="Helical" evidence="12">
    <location>
        <begin position="24"/>
        <end position="45"/>
    </location>
</feature>
<keyword evidence="12" id="KW-0793">Thylakoid</keyword>
<keyword evidence="9 12" id="KW-0066">ATP synthesis</keyword>
<name>A0ABR9U6V5_9CYAN</name>
<keyword evidence="5 12" id="KW-0375">Hydrogen ion transport</keyword>
<sequence>MMHWTILFAVEEAAKEGGLFDLDATLPLMAVQFVILAVILNQVFYKPLGKAIDERADYIRDREVNAKDRLAKAEKLAKQYELELAETRKKAQATIVNAQAEAQKIATGKVAEALQEAQKLRDKAAQEIEQEKQQALQALEQQVEPLSRQILEKLLGAEFVR</sequence>
<keyword evidence="14" id="KW-0175">Coiled coil</keyword>
<dbReference type="PANTHER" id="PTHR33445:SF2">
    <property type="entry name" value="ATP SYNTHASE SUBUNIT B', CHLOROPLASTIC"/>
    <property type="match status" value="1"/>
</dbReference>
<evidence type="ECO:0000256" key="8">
    <source>
        <dbReference type="ARBA" id="ARBA00023136"/>
    </source>
</evidence>
<evidence type="ECO:0000256" key="11">
    <source>
        <dbReference type="ARBA" id="ARBA00037847"/>
    </source>
</evidence>
<evidence type="ECO:0000256" key="9">
    <source>
        <dbReference type="ARBA" id="ARBA00023310"/>
    </source>
</evidence>
<keyword evidence="16" id="KW-1185">Reference proteome</keyword>
<keyword evidence="6 12" id="KW-1133">Transmembrane helix</keyword>
<dbReference type="HAMAP" id="MF_01398">
    <property type="entry name" value="ATP_synth_b_bprime"/>
    <property type="match status" value="1"/>
</dbReference>
<protein>
    <recommendedName>
        <fullName evidence="12">ATP synthase subunit b'</fullName>
    </recommendedName>
    <alternativeName>
        <fullName evidence="12">ATP synthase F(0) sector subunit b'</fullName>
    </alternativeName>
    <alternativeName>
        <fullName evidence="12">ATPase subunit II</fullName>
    </alternativeName>
    <alternativeName>
        <fullName evidence="12">F-type ATPase subunit b'</fullName>
        <shortName evidence="12">F-ATPase subunit b'</shortName>
    </alternativeName>
</protein>
<evidence type="ECO:0000313" key="15">
    <source>
        <dbReference type="EMBL" id="MBE9142191.1"/>
    </source>
</evidence>
<evidence type="ECO:0000256" key="4">
    <source>
        <dbReference type="ARBA" id="ARBA00022692"/>
    </source>
</evidence>
<feature type="coiled-coil region" evidence="14">
    <location>
        <begin position="63"/>
        <end position="149"/>
    </location>
</feature>
<gene>
    <name evidence="12" type="primary">atpF2</name>
    <name evidence="12" type="synonym">atpG</name>
    <name evidence="15" type="ORF">IQ236_03010</name>
</gene>
<keyword evidence="7 12" id="KW-0406">Ion transport</keyword>
<dbReference type="CDD" id="cd06503">
    <property type="entry name" value="ATP-synt_Fo_b"/>
    <property type="match status" value="1"/>
</dbReference>
<dbReference type="RefSeq" id="WP_193867982.1">
    <property type="nucleotide sequence ID" value="NZ_JADEWU010000004.1"/>
</dbReference>
<evidence type="ECO:0000256" key="12">
    <source>
        <dbReference type="HAMAP-Rule" id="MF_01399"/>
    </source>
</evidence>